<evidence type="ECO:0000313" key="13">
    <source>
        <dbReference type="Proteomes" id="UP001652642"/>
    </source>
</evidence>
<evidence type="ECO:0000259" key="11">
    <source>
        <dbReference type="PROSITE" id="PS50804"/>
    </source>
</evidence>
<dbReference type="InterPro" id="IPR013087">
    <property type="entry name" value="Znf_C2H2_type"/>
</dbReference>
<dbReference type="PROSITE" id="PS50157">
    <property type="entry name" value="ZINC_FINGER_C2H2_2"/>
    <property type="match status" value="8"/>
</dbReference>
<evidence type="ECO:0000256" key="5">
    <source>
        <dbReference type="ARBA" id="ARBA00023015"/>
    </source>
</evidence>
<dbReference type="PROSITE" id="PS50804">
    <property type="entry name" value="SCAN_BOX"/>
    <property type="match status" value="1"/>
</dbReference>
<feature type="domain" description="KRAB" evidence="12">
    <location>
        <begin position="205"/>
        <end position="278"/>
    </location>
</feature>
<evidence type="ECO:0000256" key="9">
    <source>
        <dbReference type="SAM" id="MobiDB-lite"/>
    </source>
</evidence>
<name>A0ABM5FFU4_9SAUR</name>
<feature type="domain" description="C2H2-type" evidence="10">
    <location>
        <begin position="339"/>
        <end position="366"/>
    </location>
</feature>
<dbReference type="SMART" id="SM00431">
    <property type="entry name" value="SCAN"/>
    <property type="match status" value="1"/>
</dbReference>
<keyword evidence="1" id="KW-0479">Metal-binding</keyword>
<feature type="domain" description="C2H2-type" evidence="10">
    <location>
        <begin position="451"/>
        <end position="478"/>
    </location>
</feature>
<dbReference type="SUPFAM" id="SSF109640">
    <property type="entry name" value="KRAB domain (Kruppel-associated box)"/>
    <property type="match status" value="1"/>
</dbReference>
<dbReference type="PANTHER" id="PTHR23226:SF377">
    <property type="entry name" value="ZINC FINGER AND SCAN DOMAIN-CONTAINING PROTEIN 20"/>
    <property type="match status" value="1"/>
</dbReference>
<dbReference type="InterPro" id="IPR038269">
    <property type="entry name" value="SCAN_sf"/>
</dbReference>
<proteinExistence type="predicted"/>
<dbReference type="SUPFAM" id="SSF47353">
    <property type="entry name" value="Retrovirus capsid dimerization domain-like"/>
    <property type="match status" value="1"/>
</dbReference>
<evidence type="ECO:0000256" key="8">
    <source>
        <dbReference type="PROSITE-ProRule" id="PRU00042"/>
    </source>
</evidence>
<dbReference type="Gene3D" id="1.10.4020.10">
    <property type="entry name" value="DNA breaking-rejoining enzymes"/>
    <property type="match status" value="1"/>
</dbReference>
<feature type="domain" description="C2H2-type" evidence="10">
    <location>
        <begin position="395"/>
        <end position="422"/>
    </location>
</feature>
<dbReference type="CDD" id="cd07765">
    <property type="entry name" value="KRAB_A-box"/>
    <property type="match status" value="1"/>
</dbReference>
<dbReference type="GeneID" id="110070975"/>
<feature type="domain" description="SCAN box" evidence="11">
    <location>
        <begin position="46"/>
        <end position="124"/>
    </location>
</feature>
<evidence type="ECO:0000256" key="3">
    <source>
        <dbReference type="ARBA" id="ARBA00022771"/>
    </source>
</evidence>
<keyword evidence="6" id="KW-0804">Transcription</keyword>
<dbReference type="PANTHER" id="PTHR23226">
    <property type="entry name" value="ZINC FINGER AND SCAN DOMAIN-CONTAINING"/>
    <property type="match status" value="1"/>
</dbReference>
<dbReference type="Proteomes" id="UP001652642">
    <property type="component" value="Chromosome 2"/>
</dbReference>
<dbReference type="CDD" id="cd07936">
    <property type="entry name" value="SCAN"/>
    <property type="match status" value="1"/>
</dbReference>
<evidence type="ECO:0000259" key="10">
    <source>
        <dbReference type="PROSITE" id="PS50157"/>
    </source>
</evidence>
<dbReference type="SMART" id="SM00349">
    <property type="entry name" value="KRAB"/>
    <property type="match status" value="1"/>
</dbReference>
<feature type="domain" description="C2H2-type" evidence="10">
    <location>
        <begin position="479"/>
        <end position="506"/>
    </location>
</feature>
<sequence length="562" mass="64741">MEVEDSAGISAEKNHYAIETERSAKSLERKRQKVLDEKIVRSDGQQQHFSRFSYQEAEGPREACARLHHLCHQWLKPERHTKAQILDLVILEQFLAIIPLEMSGWLRECGAETSSQAVALAEGFLLSQAEEKRQEELKIRNLLVGVQCDFLSTEKTLLDSRKNIFPRQEKHDDDDGGSPLKGAGTMPGTRCSRSLLCDGDDQALMTFEEVAVNFTREEWALLDPDQRSLHREVMEENHQTMASLNQESYAREEPYISTMSGTRFAEGVARPLHERLHTANFLFRKKVSRKGFDRKPQFVSHKSIGGVANNHQYQELGGSLDMNFLLQVHQRVHKGKNLYSCQECGKCFDKNSHLLQHQRVHTGEKPFKCQECGKCFSHRSSLLMHQRVHTGEKPYRCQECGKCFAQNSNLLKHQKMHTGEKPYICQECGKCFSRRSTLLQHRAVHTGERPYKCQECGIGFSRNSNLLEHQRVHTGEKPYKCQDCGNFFSRNSNLVKHQRIHTGHKPYKCQECGKCFSHKSTLLKHKAVHTGEKPYKCQECSKYFSQNSDLLRHQTMHTGDWN</sequence>
<keyword evidence="5" id="KW-0805">Transcription regulation</keyword>
<dbReference type="SUPFAM" id="SSF57667">
    <property type="entry name" value="beta-beta-alpha zinc fingers"/>
    <property type="match status" value="5"/>
</dbReference>
<feature type="domain" description="C2H2-type" evidence="10">
    <location>
        <begin position="507"/>
        <end position="534"/>
    </location>
</feature>
<dbReference type="Pfam" id="PF00096">
    <property type="entry name" value="zf-C2H2"/>
    <property type="match status" value="8"/>
</dbReference>
<keyword evidence="7" id="KW-0539">Nucleus</keyword>
<dbReference type="SMART" id="SM00355">
    <property type="entry name" value="ZnF_C2H2"/>
    <property type="match status" value="8"/>
</dbReference>
<dbReference type="Gene3D" id="6.10.140.140">
    <property type="match status" value="1"/>
</dbReference>
<feature type="domain" description="C2H2-type" evidence="10">
    <location>
        <begin position="423"/>
        <end position="450"/>
    </location>
</feature>
<reference evidence="13" key="1">
    <citation type="submission" date="2025-05" db="UniProtKB">
        <authorList>
            <consortium name="RefSeq"/>
        </authorList>
    </citation>
    <scope>NUCLEOTIDE SEQUENCE [LARGE SCALE GENOMIC DNA]</scope>
</reference>
<accession>A0ABM5FFU4</accession>
<dbReference type="PROSITE" id="PS50805">
    <property type="entry name" value="KRAB"/>
    <property type="match status" value="1"/>
</dbReference>
<organism evidence="13 14">
    <name type="scientific">Pogona vitticeps</name>
    <name type="common">central bearded dragon</name>
    <dbReference type="NCBI Taxonomy" id="103695"/>
    <lineage>
        <taxon>Eukaryota</taxon>
        <taxon>Metazoa</taxon>
        <taxon>Chordata</taxon>
        <taxon>Craniata</taxon>
        <taxon>Vertebrata</taxon>
        <taxon>Euteleostomi</taxon>
        <taxon>Lepidosauria</taxon>
        <taxon>Squamata</taxon>
        <taxon>Bifurcata</taxon>
        <taxon>Unidentata</taxon>
        <taxon>Episquamata</taxon>
        <taxon>Toxicofera</taxon>
        <taxon>Iguania</taxon>
        <taxon>Acrodonta</taxon>
        <taxon>Agamidae</taxon>
        <taxon>Amphibolurinae</taxon>
        <taxon>Pogona</taxon>
    </lineage>
</organism>
<reference evidence="14" key="2">
    <citation type="submission" date="2025-08" db="UniProtKB">
        <authorList>
            <consortium name="RefSeq"/>
        </authorList>
    </citation>
    <scope>IDENTIFICATION</scope>
</reference>
<dbReference type="Pfam" id="PF02023">
    <property type="entry name" value="SCAN"/>
    <property type="match status" value="1"/>
</dbReference>
<evidence type="ECO:0000313" key="14">
    <source>
        <dbReference type="RefSeq" id="XP_072844273.1"/>
    </source>
</evidence>
<feature type="domain" description="C2H2-type" evidence="10">
    <location>
        <begin position="535"/>
        <end position="562"/>
    </location>
</feature>
<dbReference type="InterPro" id="IPR003309">
    <property type="entry name" value="SCAN_dom"/>
</dbReference>
<keyword evidence="13" id="KW-1185">Reference proteome</keyword>
<dbReference type="PROSITE" id="PS00028">
    <property type="entry name" value="ZINC_FINGER_C2H2_1"/>
    <property type="match status" value="8"/>
</dbReference>
<evidence type="ECO:0000259" key="12">
    <source>
        <dbReference type="PROSITE" id="PS50805"/>
    </source>
</evidence>
<protein>
    <submittedName>
        <fullName evidence="14">Uncharacterized protein isoform X2</fullName>
    </submittedName>
</protein>
<keyword evidence="4" id="KW-0862">Zinc</keyword>
<dbReference type="RefSeq" id="XP_072844273.1">
    <property type="nucleotide sequence ID" value="XM_072988172.1"/>
</dbReference>
<evidence type="ECO:0000256" key="2">
    <source>
        <dbReference type="ARBA" id="ARBA00022737"/>
    </source>
</evidence>
<evidence type="ECO:0000256" key="7">
    <source>
        <dbReference type="ARBA" id="ARBA00023242"/>
    </source>
</evidence>
<dbReference type="InterPro" id="IPR001909">
    <property type="entry name" value="KRAB"/>
</dbReference>
<feature type="domain" description="C2H2-type" evidence="10">
    <location>
        <begin position="367"/>
        <end position="394"/>
    </location>
</feature>
<dbReference type="Pfam" id="PF01352">
    <property type="entry name" value="KRAB"/>
    <property type="match status" value="1"/>
</dbReference>
<keyword evidence="2" id="KW-0677">Repeat</keyword>
<evidence type="ECO:0000256" key="1">
    <source>
        <dbReference type="ARBA" id="ARBA00022723"/>
    </source>
</evidence>
<gene>
    <name evidence="14" type="primary">LOC110070975</name>
</gene>
<dbReference type="InterPro" id="IPR036236">
    <property type="entry name" value="Znf_C2H2_sf"/>
</dbReference>
<keyword evidence="3 8" id="KW-0863">Zinc-finger</keyword>
<dbReference type="Gene3D" id="3.30.160.60">
    <property type="entry name" value="Classic Zinc Finger"/>
    <property type="match status" value="8"/>
</dbReference>
<feature type="region of interest" description="Disordered" evidence="9">
    <location>
        <begin position="166"/>
        <end position="187"/>
    </location>
</feature>
<dbReference type="InterPro" id="IPR036051">
    <property type="entry name" value="KRAB_dom_sf"/>
</dbReference>
<evidence type="ECO:0000256" key="4">
    <source>
        <dbReference type="ARBA" id="ARBA00022833"/>
    </source>
</evidence>
<evidence type="ECO:0000256" key="6">
    <source>
        <dbReference type="ARBA" id="ARBA00023163"/>
    </source>
</evidence>